<keyword evidence="2" id="KW-1185">Reference proteome</keyword>
<organism evidence="1 2">
    <name type="scientific">Porites lobata</name>
    <dbReference type="NCBI Taxonomy" id="104759"/>
    <lineage>
        <taxon>Eukaryota</taxon>
        <taxon>Metazoa</taxon>
        <taxon>Cnidaria</taxon>
        <taxon>Anthozoa</taxon>
        <taxon>Hexacorallia</taxon>
        <taxon>Scleractinia</taxon>
        <taxon>Fungiina</taxon>
        <taxon>Poritidae</taxon>
        <taxon>Porites</taxon>
    </lineage>
</organism>
<sequence>MLGVGILHHQQLECFDGSEVTGKGNDSIAQKQNCVVEEIKEVKLRSRRGKFIYNRTYNSVGLNIKVSQFSRRGR</sequence>
<gene>
    <name evidence="1" type="ORF">PLOB_00038950</name>
</gene>
<dbReference type="EMBL" id="CALNXK010000059">
    <property type="protein sequence ID" value="CAH3137364.1"/>
    <property type="molecule type" value="Genomic_DNA"/>
</dbReference>
<evidence type="ECO:0000313" key="2">
    <source>
        <dbReference type="Proteomes" id="UP001159405"/>
    </source>
</evidence>
<dbReference type="Proteomes" id="UP001159405">
    <property type="component" value="Unassembled WGS sequence"/>
</dbReference>
<accession>A0ABN8P840</accession>
<name>A0ABN8P840_9CNID</name>
<comment type="caution">
    <text evidence="1">The sequence shown here is derived from an EMBL/GenBank/DDBJ whole genome shotgun (WGS) entry which is preliminary data.</text>
</comment>
<evidence type="ECO:0000313" key="1">
    <source>
        <dbReference type="EMBL" id="CAH3137364.1"/>
    </source>
</evidence>
<reference evidence="1 2" key="1">
    <citation type="submission" date="2022-05" db="EMBL/GenBank/DDBJ databases">
        <authorList>
            <consortium name="Genoscope - CEA"/>
            <person name="William W."/>
        </authorList>
    </citation>
    <scope>NUCLEOTIDE SEQUENCE [LARGE SCALE GENOMIC DNA]</scope>
</reference>
<protein>
    <submittedName>
        <fullName evidence="1">Uncharacterized protein</fullName>
    </submittedName>
</protein>
<proteinExistence type="predicted"/>